<organism evidence="1 2">
    <name type="scientific">Dreissena polymorpha</name>
    <name type="common">Zebra mussel</name>
    <name type="synonym">Mytilus polymorpha</name>
    <dbReference type="NCBI Taxonomy" id="45954"/>
    <lineage>
        <taxon>Eukaryota</taxon>
        <taxon>Metazoa</taxon>
        <taxon>Spiralia</taxon>
        <taxon>Lophotrochozoa</taxon>
        <taxon>Mollusca</taxon>
        <taxon>Bivalvia</taxon>
        <taxon>Autobranchia</taxon>
        <taxon>Heteroconchia</taxon>
        <taxon>Euheterodonta</taxon>
        <taxon>Imparidentia</taxon>
        <taxon>Neoheterodontei</taxon>
        <taxon>Myida</taxon>
        <taxon>Dreissenoidea</taxon>
        <taxon>Dreissenidae</taxon>
        <taxon>Dreissena</taxon>
    </lineage>
</organism>
<protein>
    <submittedName>
        <fullName evidence="1">Uncharacterized protein</fullName>
    </submittedName>
</protein>
<gene>
    <name evidence="1" type="ORF">DPMN_066546</name>
</gene>
<comment type="caution">
    <text evidence="1">The sequence shown here is derived from an EMBL/GenBank/DDBJ whole genome shotgun (WGS) entry which is preliminary data.</text>
</comment>
<evidence type="ECO:0000313" key="2">
    <source>
        <dbReference type="Proteomes" id="UP000828390"/>
    </source>
</evidence>
<name>A0A9D4BSW9_DREPO</name>
<dbReference type="EMBL" id="JAIWYP010000014">
    <property type="protein sequence ID" value="KAH3707149.1"/>
    <property type="molecule type" value="Genomic_DNA"/>
</dbReference>
<dbReference type="Gene3D" id="3.30.160.60">
    <property type="entry name" value="Classic Zinc Finger"/>
    <property type="match status" value="1"/>
</dbReference>
<evidence type="ECO:0000313" key="1">
    <source>
        <dbReference type="EMBL" id="KAH3707149.1"/>
    </source>
</evidence>
<accession>A0A9D4BSW9</accession>
<keyword evidence="2" id="KW-1185">Reference proteome</keyword>
<reference evidence="1" key="2">
    <citation type="submission" date="2020-11" db="EMBL/GenBank/DDBJ databases">
        <authorList>
            <person name="McCartney M.A."/>
            <person name="Auch B."/>
            <person name="Kono T."/>
            <person name="Mallez S."/>
            <person name="Becker A."/>
            <person name="Gohl D.M."/>
            <person name="Silverstein K.A.T."/>
            <person name="Koren S."/>
            <person name="Bechman K.B."/>
            <person name="Herman A."/>
            <person name="Abrahante J.E."/>
            <person name="Garbe J."/>
        </authorList>
    </citation>
    <scope>NUCLEOTIDE SEQUENCE</scope>
    <source>
        <strain evidence="1">Duluth1</strain>
        <tissue evidence="1">Whole animal</tissue>
    </source>
</reference>
<proteinExistence type="predicted"/>
<sequence>MESSNGDQIQWEVCSVALSCAYSLKRRMQIHSDSTYECDFPECGKTFKCKKNLCSVTPVPTPKVQKSVVSVGRSSQRRIGLTSMKMRFTEAKHRSIHGQCVRSHVSHDTHFNNI</sequence>
<dbReference type="Proteomes" id="UP000828390">
    <property type="component" value="Unassembled WGS sequence"/>
</dbReference>
<reference evidence="1" key="1">
    <citation type="journal article" date="2019" name="bioRxiv">
        <title>The Genome of the Zebra Mussel, Dreissena polymorpha: A Resource for Invasive Species Research.</title>
        <authorList>
            <person name="McCartney M.A."/>
            <person name="Auch B."/>
            <person name="Kono T."/>
            <person name="Mallez S."/>
            <person name="Zhang Y."/>
            <person name="Obille A."/>
            <person name="Becker A."/>
            <person name="Abrahante J.E."/>
            <person name="Garbe J."/>
            <person name="Badalamenti J.P."/>
            <person name="Herman A."/>
            <person name="Mangelson H."/>
            <person name="Liachko I."/>
            <person name="Sullivan S."/>
            <person name="Sone E.D."/>
            <person name="Koren S."/>
            <person name="Silverstein K.A.T."/>
            <person name="Beckman K.B."/>
            <person name="Gohl D.M."/>
        </authorList>
    </citation>
    <scope>NUCLEOTIDE SEQUENCE</scope>
    <source>
        <strain evidence="1">Duluth1</strain>
        <tissue evidence="1">Whole animal</tissue>
    </source>
</reference>
<dbReference type="AlphaFoldDB" id="A0A9D4BSW9"/>